<dbReference type="STRING" id="1051890.A0A3N4LGK6"/>
<evidence type="ECO:0000256" key="1">
    <source>
        <dbReference type="ARBA" id="ARBA00022574"/>
    </source>
</evidence>
<reference evidence="4 5" key="1">
    <citation type="journal article" date="2018" name="Nat. Ecol. Evol.">
        <title>Pezizomycetes genomes reveal the molecular basis of ectomycorrhizal truffle lifestyle.</title>
        <authorList>
            <person name="Murat C."/>
            <person name="Payen T."/>
            <person name="Noel B."/>
            <person name="Kuo A."/>
            <person name="Morin E."/>
            <person name="Chen J."/>
            <person name="Kohler A."/>
            <person name="Krizsan K."/>
            <person name="Balestrini R."/>
            <person name="Da Silva C."/>
            <person name="Montanini B."/>
            <person name="Hainaut M."/>
            <person name="Levati E."/>
            <person name="Barry K.W."/>
            <person name="Belfiori B."/>
            <person name="Cichocki N."/>
            <person name="Clum A."/>
            <person name="Dockter R.B."/>
            <person name="Fauchery L."/>
            <person name="Guy J."/>
            <person name="Iotti M."/>
            <person name="Le Tacon F."/>
            <person name="Lindquist E.A."/>
            <person name="Lipzen A."/>
            <person name="Malagnac F."/>
            <person name="Mello A."/>
            <person name="Molinier V."/>
            <person name="Miyauchi S."/>
            <person name="Poulain J."/>
            <person name="Riccioni C."/>
            <person name="Rubini A."/>
            <person name="Sitrit Y."/>
            <person name="Splivallo R."/>
            <person name="Traeger S."/>
            <person name="Wang M."/>
            <person name="Zifcakova L."/>
            <person name="Wipf D."/>
            <person name="Zambonelli A."/>
            <person name="Paolocci F."/>
            <person name="Nowrousian M."/>
            <person name="Ottonello S."/>
            <person name="Baldrian P."/>
            <person name="Spatafora J.W."/>
            <person name="Henrissat B."/>
            <person name="Nagy L.G."/>
            <person name="Aury J.M."/>
            <person name="Wincker P."/>
            <person name="Grigoriev I.V."/>
            <person name="Bonfante P."/>
            <person name="Martin F.M."/>
        </authorList>
    </citation>
    <scope>NUCLEOTIDE SEQUENCE [LARGE SCALE GENOMIC DNA]</scope>
    <source>
        <strain evidence="4 5">ATCC MYA-4762</strain>
    </source>
</reference>
<proteinExistence type="predicted"/>
<keyword evidence="2" id="KW-0677">Repeat</keyword>
<organism evidence="4 5">
    <name type="scientific">Terfezia boudieri ATCC MYA-4762</name>
    <dbReference type="NCBI Taxonomy" id="1051890"/>
    <lineage>
        <taxon>Eukaryota</taxon>
        <taxon>Fungi</taxon>
        <taxon>Dikarya</taxon>
        <taxon>Ascomycota</taxon>
        <taxon>Pezizomycotina</taxon>
        <taxon>Pezizomycetes</taxon>
        <taxon>Pezizales</taxon>
        <taxon>Pezizaceae</taxon>
        <taxon>Terfezia</taxon>
    </lineage>
</organism>
<dbReference type="InterPro" id="IPR001680">
    <property type="entry name" value="WD40_rpt"/>
</dbReference>
<dbReference type="PANTHER" id="PTHR44006">
    <property type="entry name" value="U5 SMALL NUCLEAR RIBONUCLEOPROTEIN 40 KDA PROTEIN"/>
    <property type="match status" value="1"/>
</dbReference>
<dbReference type="InterPro" id="IPR036322">
    <property type="entry name" value="WD40_repeat_dom_sf"/>
</dbReference>
<dbReference type="Pfam" id="PF00400">
    <property type="entry name" value="WD40"/>
    <property type="match status" value="2"/>
</dbReference>
<gene>
    <name evidence="4" type="ORF">L211DRAFT_863216</name>
</gene>
<feature type="repeat" description="WD" evidence="3">
    <location>
        <begin position="88"/>
        <end position="121"/>
    </location>
</feature>
<evidence type="ECO:0000256" key="2">
    <source>
        <dbReference type="ARBA" id="ARBA00022737"/>
    </source>
</evidence>
<accession>A0A3N4LGK6</accession>
<evidence type="ECO:0000313" key="4">
    <source>
        <dbReference type="EMBL" id="RPB20838.1"/>
    </source>
</evidence>
<feature type="repeat" description="WD" evidence="3">
    <location>
        <begin position="137"/>
        <end position="171"/>
    </location>
</feature>
<keyword evidence="5" id="KW-1185">Reference proteome</keyword>
<dbReference type="InParanoid" id="A0A3N4LGK6"/>
<feature type="repeat" description="WD" evidence="3">
    <location>
        <begin position="22"/>
        <end position="55"/>
    </location>
</feature>
<dbReference type="GO" id="GO:0071013">
    <property type="term" value="C:catalytic step 2 spliceosome"/>
    <property type="evidence" value="ECO:0007669"/>
    <property type="project" value="TreeGrafter"/>
</dbReference>
<dbReference type="InterPro" id="IPR015943">
    <property type="entry name" value="WD40/YVTN_repeat-like_dom_sf"/>
</dbReference>
<evidence type="ECO:0000256" key="3">
    <source>
        <dbReference type="PROSITE-ProRule" id="PRU00221"/>
    </source>
</evidence>
<dbReference type="SMART" id="SM00320">
    <property type="entry name" value="WD40"/>
    <property type="match status" value="6"/>
</dbReference>
<dbReference type="AlphaFoldDB" id="A0A3N4LGK6"/>
<evidence type="ECO:0000313" key="5">
    <source>
        <dbReference type="Proteomes" id="UP000267821"/>
    </source>
</evidence>
<dbReference type="Proteomes" id="UP000267821">
    <property type="component" value="Unassembled WGS sequence"/>
</dbReference>
<dbReference type="PROSITE" id="PS50082">
    <property type="entry name" value="WD_REPEATS_2"/>
    <property type="match status" value="4"/>
</dbReference>
<dbReference type="SUPFAM" id="SSF50978">
    <property type="entry name" value="WD40 repeat-like"/>
    <property type="match status" value="1"/>
</dbReference>
<dbReference type="EMBL" id="ML121567">
    <property type="protein sequence ID" value="RPB20838.1"/>
    <property type="molecule type" value="Genomic_DNA"/>
</dbReference>
<keyword evidence="1 3" id="KW-0853">WD repeat</keyword>
<sequence length="300" mass="33169">MASSSFDPKRKVSGLQAPIMELTGHAGDIFAVRFDPTGRNIASGSMDRTVILWRIYEAITGLEIIFTASADSLLASWNVDTKTRIRRYVRHEDIVNVMDITRRGSEMIVSGNHDRTIGIWEPSQKPSVDYLETNFPVTAVAVSDAGNELFTKGIDNDIKVWDLRKRALVYIFRGHQDTITSLSVSPDGQSLLSNSMDKSVRILDIRAFAPTNRLSHTFAEGVNVGFEKNLFRASWSPQGDKVAAGSGDRTVPILDVEPKKMLYKLPGHRGSVIDVRFSPTEPINCVGLYGQNNSIGEIAK</sequence>
<dbReference type="PRINTS" id="PR00320">
    <property type="entry name" value="GPROTEINBRPT"/>
</dbReference>
<dbReference type="PROSITE" id="PS50294">
    <property type="entry name" value="WD_REPEATS_REGION"/>
    <property type="match status" value="2"/>
</dbReference>
<name>A0A3N4LGK6_9PEZI</name>
<dbReference type="OrthoDB" id="1068471at2759"/>
<dbReference type="GO" id="GO:0003723">
    <property type="term" value="F:RNA binding"/>
    <property type="evidence" value="ECO:0007669"/>
    <property type="project" value="TreeGrafter"/>
</dbReference>
<dbReference type="Gene3D" id="2.130.10.10">
    <property type="entry name" value="YVTN repeat-like/Quinoprotein amine dehydrogenase"/>
    <property type="match status" value="1"/>
</dbReference>
<dbReference type="InterPro" id="IPR020472">
    <property type="entry name" value="WD40_PAC1"/>
</dbReference>
<feature type="repeat" description="WD" evidence="3">
    <location>
        <begin position="172"/>
        <end position="206"/>
    </location>
</feature>
<dbReference type="PANTHER" id="PTHR44006:SF1">
    <property type="entry name" value="U5 SMALL NUCLEAR RIBONUCLEOPROTEIN 40 KDA PROTEIN"/>
    <property type="match status" value="1"/>
</dbReference>
<dbReference type="CDD" id="cd00200">
    <property type="entry name" value="WD40"/>
    <property type="match status" value="1"/>
</dbReference>
<protein>
    <submittedName>
        <fullName evidence="4">U5 snRNP complex subunit</fullName>
    </submittedName>
</protein>
<dbReference type="InterPro" id="IPR052234">
    <property type="entry name" value="U5_snRNP_Component"/>
</dbReference>